<feature type="compositionally biased region" description="Polar residues" evidence="6">
    <location>
        <begin position="389"/>
        <end position="403"/>
    </location>
</feature>
<feature type="compositionally biased region" description="Basic and acidic residues" evidence="6">
    <location>
        <begin position="57"/>
        <end position="152"/>
    </location>
</feature>
<accession>A0A6P7YMB7</accession>
<evidence type="ECO:0000256" key="3">
    <source>
        <dbReference type="ARBA" id="ARBA00022490"/>
    </source>
</evidence>
<organism evidence="7 8">
    <name type="scientific">Microcaecilia unicolor</name>
    <dbReference type="NCBI Taxonomy" id="1415580"/>
    <lineage>
        <taxon>Eukaryota</taxon>
        <taxon>Metazoa</taxon>
        <taxon>Chordata</taxon>
        <taxon>Craniata</taxon>
        <taxon>Vertebrata</taxon>
        <taxon>Euteleostomi</taxon>
        <taxon>Amphibia</taxon>
        <taxon>Gymnophiona</taxon>
        <taxon>Siphonopidae</taxon>
        <taxon>Microcaecilia</taxon>
    </lineage>
</organism>
<feature type="compositionally biased region" description="Basic and acidic residues" evidence="6">
    <location>
        <begin position="543"/>
        <end position="570"/>
    </location>
</feature>
<evidence type="ECO:0000256" key="5">
    <source>
        <dbReference type="ARBA" id="ARBA00023212"/>
    </source>
</evidence>
<sequence length="805" mass="91012">MAESGVSLKGLREQMVAAAQAIADERRNQSGNSPILVQSPAIIKTSTKPVIDGSTLKTDERQRLARSRREELEKHNAAKESQILEREKKAKLQYEKQMEERQRKLDEQKQKEELRRAAVEEKRKQKVEEEKERYEAALRRTLERSQRLEQRQKRWSWGGAPTSEPDNKTTSKRSSSITNLKQTDMVLNKHLSSSSAILPNSSDKSIKQRSASLNRLSNKVPVHSQQLLSKMAHVEQKGGSNQKRSSSLSRLTNKPQSAPQLEKAKNEEKSESHLCPRSASATFISSPVHTPKGPMRSRSIDRQKATSAASISSTEASSQESAQKSEMEKRMVSHAGKRPPSPSSISSRRRSPSPANMRKCPPSPSTIKQNQKYRPPSPSLLKQRPPSPTSALKSAPIQRSSLISAATSVTKKKSETESKPKNKCEETAEHVPGSQTSEKEVGAVSAKTKEGTTTAEEAAKILAEKRRIAREQREREKEERIQRQEEERIRKEEMVEKEAKERAQREEEEHKLEEKRKHIKEEEQKKAEEERVLRELEEQERLAELQQQKEEAEAKAQEEAERQRQEREKIMQQNMQERLQRKKRIEEIMKRTRKTDHNDAKSEERSDQGTEDSEEGPLILYQTDQLDKINNDGLSQEIIMSSESGSKIALGLCLLEDSLLDTEKVQAHDIFMNGDEQSIDQKNNNKEPLDTSQEMETSSPSEEISIQNSGPLEVNTDSLTVELVQNLNGKSNTWTFEQIIDLGVHSKSSKLTSEGLTAENNNQNLIDAAKIPSSPILAFEEVEAVNSLTKPIEASSEHCPLGLPM</sequence>
<evidence type="ECO:0000313" key="7">
    <source>
        <dbReference type="Proteomes" id="UP000515156"/>
    </source>
</evidence>
<dbReference type="CTD" id="79649"/>
<proteinExistence type="inferred from homology"/>
<comment type="subcellular location">
    <subcellularLocation>
        <location evidence="1">Cytoplasm</location>
        <location evidence="1">Cytoskeleton</location>
    </subcellularLocation>
</comment>
<dbReference type="Proteomes" id="UP000515156">
    <property type="component" value="Chromosome 7"/>
</dbReference>
<evidence type="ECO:0000256" key="4">
    <source>
        <dbReference type="ARBA" id="ARBA00023054"/>
    </source>
</evidence>
<reference evidence="8" key="1">
    <citation type="submission" date="2025-08" db="UniProtKB">
        <authorList>
            <consortium name="RefSeq"/>
        </authorList>
    </citation>
    <scope>IDENTIFICATION</scope>
</reference>
<keyword evidence="5" id="KW-0206">Cytoskeleton</keyword>
<feature type="compositionally biased region" description="Polar residues" evidence="6">
    <location>
        <begin position="172"/>
        <end position="182"/>
    </location>
</feature>
<comment type="similarity">
    <text evidence="2">Belongs to the MAP7 family.</text>
</comment>
<feature type="compositionally biased region" description="Basic and acidic residues" evidence="6">
    <location>
        <begin position="262"/>
        <end position="274"/>
    </location>
</feature>
<dbReference type="AlphaFoldDB" id="A0A6P7YMB7"/>
<evidence type="ECO:0000256" key="6">
    <source>
        <dbReference type="SAM" id="MobiDB-lite"/>
    </source>
</evidence>
<keyword evidence="7" id="KW-1185">Reference proteome</keyword>
<feature type="region of interest" description="Disordered" evidence="6">
    <location>
        <begin position="673"/>
        <end position="712"/>
    </location>
</feature>
<evidence type="ECO:0000256" key="2">
    <source>
        <dbReference type="ARBA" id="ARBA00007525"/>
    </source>
</evidence>
<dbReference type="InterPro" id="IPR051483">
    <property type="entry name" value="MAP7_domain-containing"/>
</dbReference>
<dbReference type="InterPro" id="IPR008604">
    <property type="entry name" value="MAP7_fam"/>
</dbReference>
<name>A0A6P7YMB7_9AMPH</name>
<dbReference type="RefSeq" id="XP_030065916.1">
    <property type="nucleotide sequence ID" value="XM_030210056.1"/>
</dbReference>
<feature type="compositionally biased region" description="Basic and acidic residues" evidence="6">
    <location>
        <begin position="412"/>
        <end position="429"/>
    </location>
</feature>
<keyword evidence="3" id="KW-0963">Cytoplasm</keyword>
<dbReference type="GeneID" id="115474550"/>
<dbReference type="GO" id="GO:0015630">
    <property type="term" value="C:microtubule cytoskeleton"/>
    <property type="evidence" value="ECO:0007669"/>
    <property type="project" value="InterPro"/>
</dbReference>
<feature type="compositionally biased region" description="Polar residues" evidence="6">
    <location>
        <begin position="690"/>
        <end position="712"/>
    </location>
</feature>
<keyword evidence="4" id="KW-0175">Coiled coil</keyword>
<feature type="compositionally biased region" description="Polar residues" evidence="6">
    <location>
        <begin position="279"/>
        <end position="288"/>
    </location>
</feature>
<feature type="region of interest" description="Disordered" evidence="6">
    <location>
        <begin position="54"/>
        <end position="221"/>
    </location>
</feature>
<dbReference type="GO" id="GO:0000226">
    <property type="term" value="P:microtubule cytoskeleton organization"/>
    <property type="evidence" value="ECO:0007669"/>
    <property type="project" value="InterPro"/>
</dbReference>
<feature type="compositionally biased region" description="Polar residues" evidence="6">
    <location>
        <begin position="238"/>
        <end position="259"/>
    </location>
</feature>
<feature type="region of interest" description="Disordered" evidence="6">
    <location>
        <begin position="469"/>
        <end position="531"/>
    </location>
</feature>
<dbReference type="PANTHER" id="PTHR15073">
    <property type="entry name" value="MICROTUBULE-ASSOCIATED PROTEIN"/>
    <property type="match status" value="1"/>
</dbReference>
<feature type="compositionally biased region" description="Polar residues" evidence="6">
    <location>
        <begin position="208"/>
        <end position="221"/>
    </location>
</feature>
<evidence type="ECO:0000256" key="1">
    <source>
        <dbReference type="ARBA" id="ARBA00004245"/>
    </source>
</evidence>
<feature type="compositionally biased region" description="Low complexity" evidence="6">
    <location>
        <begin position="305"/>
        <end position="322"/>
    </location>
</feature>
<feature type="region of interest" description="Disordered" evidence="6">
    <location>
        <begin position="543"/>
        <end position="616"/>
    </location>
</feature>
<feature type="compositionally biased region" description="Basic and acidic residues" evidence="6">
    <location>
        <begin position="584"/>
        <end position="608"/>
    </location>
</feature>
<protein>
    <submittedName>
        <fullName evidence="8">MAP7 domain-containing protein 3 isoform X4</fullName>
    </submittedName>
</protein>
<feature type="region of interest" description="Disordered" evidence="6">
    <location>
        <begin position="233"/>
        <end position="457"/>
    </location>
</feature>
<dbReference type="Pfam" id="PF05672">
    <property type="entry name" value="MAP7"/>
    <property type="match status" value="1"/>
</dbReference>
<dbReference type="PANTHER" id="PTHR15073:SF5">
    <property type="entry name" value="MAP7 DOMAIN-CONTAINING PROTEIN 3"/>
    <property type="match status" value="1"/>
</dbReference>
<gene>
    <name evidence="8" type="primary">MAP7D3</name>
</gene>
<evidence type="ECO:0000313" key="8">
    <source>
        <dbReference type="RefSeq" id="XP_030065916.1"/>
    </source>
</evidence>
<feature type="compositionally biased region" description="Low complexity" evidence="6">
    <location>
        <begin position="192"/>
        <end position="202"/>
    </location>
</feature>